<evidence type="ECO:0000256" key="2">
    <source>
        <dbReference type="ARBA" id="ARBA00008683"/>
    </source>
</evidence>
<keyword evidence="11" id="KW-1185">Reference proteome</keyword>
<comment type="subcellular location">
    <subcellularLocation>
        <location evidence="1">Membrane</location>
    </subcellularLocation>
</comment>
<dbReference type="EMBL" id="FOKK01000019">
    <property type="protein sequence ID" value="SFB55134.1"/>
    <property type="molecule type" value="Genomic_DNA"/>
</dbReference>
<organism evidence="10 11">
    <name type="scientific">Algoriphagus aquimarinus</name>
    <dbReference type="NCBI Taxonomy" id="237018"/>
    <lineage>
        <taxon>Bacteria</taxon>
        <taxon>Pseudomonadati</taxon>
        <taxon>Bacteroidota</taxon>
        <taxon>Cytophagia</taxon>
        <taxon>Cytophagales</taxon>
        <taxon>Cyclobacteriaceae</taxon>
        <taxon>Algoriphagus</taxon>
    </lineage>
</organism>
<dbReference type="Gene3D" id="3.90.226.10">
    <property type="entry name" value="2-enoyl-CoA Hydratase, Chain A, domain 1"/>
    <property type="match status" value="4"/>
</dbReference>
<dbReference type="InterPro" id="IPR002142">
    <property type="entry name" value="Peptidase_S49"/>
</dbReference>
<evidence type="ECO:0000256" key="5">
    <source>
        <dbReference type="ARBA" id="ARBA00022825"/>
    </source>
</evidence>
<evidence type="ECO:0000259" key="9">
    <source>
        <dbReference type="Pfam" id="PF01343"/>
    </source>
</evidence>
<dbReference type="InterPro" id="IPR047217">
    <property type="entry name" value="S49_SppA_67K_type_N"/>
</dbReference>
<dbReference type="GO" id="GO:0016020">
    <property type="term" value="C:membrane"/>
    <property type="evidence" value="ECO:0007669"/>
    <property type="project" value="UniProtKB-SubCell"/>
</dbReference>
<comment type="similarity">
    <text evidence="2">Belongs to the peptidase S49 family.</text>
</comment>
<evidence type="ECO:0000256" key="3">
    <source>
        <dbReference type="ARBA" id="ARBA00022670"/>
    </source>
</evidence>
<dbReference type="GO" id="GO:0008236">
    <property type="term" value="F:serine-type peptidase activity"/>
    <property type="evidence" value="ECO:0007669"/>
    <property type="project" value="UniProtKB-KW"/>
</dbReference>
<evidence type="ECO:0000256" key="6">
    <source>
        <dbReference type="ARBA" id="ARBA00023136"/>
    </source>
</evidence>
<dbReference type="PANTHER" id="PTHR33209:SF1">
    <property type="entry name" value="PEPTIDASE S49 DOMAIN-CONTAINING PROTEIN"/>
    <property type="match status" value="1"/>
</dbReference>
<feature type="transmembrane region" description="Helical" evidence="8">
    <location>
        <begin position="7"/>
        <end position="33"/>
    </location>
</feature>
<evidence type="ECO:0000256" key="4">
    <source>
        <dbReference type="ARBA" id="ARBA00022801"/>
    </source>
</evidence>
<keyword evidence="6 8" id="KW-0472">Membrane</keyword>
<feature type="domain" description="Peptidase S49" evidence="9">
    <location>
        <begin position="372"/>
        <end position="518"/>
    </location>
</feature>
<accession>A0A1I1BXI8</accession>
<dbReference type="InterPro" id="IPR004635">
    <property type="entry name" value="Pept_S49_SppA"/>
</dbReference>
<name>A0A1I1BXI8_9BACT</name>
<keyword evidence="3 10" id="KW-0645">Protease</keyword>
<dbReference type="CDD" id="cd07023">
    <property type="entry name" value="S49_Sppa_N_C"/>
    <property type="match status" value="1"/>
</dbReference>
<dbReference type="NCBIfam" id="TIGR00706">
    <property type="entry name" value="SppA_dom"/>
    <property type="match status" value="1"/>
</dbReference>
<evidence type="ECO:0000256" key="8">
    <source>
        <dbReference type="SAM" id="Phobius"/>
    </source>
</evidence>
<dbReference type="NCBIfam" id="TIGR00705">
    <property type="entry name" value="SppA_67K"/>
    <property type="match status" value="1"/>
</dbReference>
<keyword evidence="8" id="KW-0812">Transmembrane</keyword>
<dbReference type="RefSeq" id="WP_092900264.1">
    <property type="nucleotide sequence ID" value="NZ_CAXBKE010000034.1"/>
</dbReference>
<dbReference type="Proteomes" id="UP000198790">
    <property type="component" value="Unassembled WGS sequence"/>
</dbReference>
<evidence type="ECO:0000256" key="7">
    <source>
        <dbReference type="PIRSR" id="PIRSR001217-1"/>
    </source>
</evidence>
<dbReference type="InterPro" id="IPR004634">
    <property type="entry name" value="Pept_S49_pIV"/>
</dbReference>
<evidence type="ECO:0000313" key="11">
    <source>
        <dbReference type="Proteomes" id="UP000198790"/>
    </source>
</evidence>
<reference evidence="10 11" key="1">
    <citation type="submission" date="2016-10" db="EMBL/GenBank/DDBJ databases">
        <authorList>
            <person name="de Groot N.N."/>
        </authorList>
    </citation>
    <scope>NUCLEOTIDE SEQUENCE [LARGE SCALE GENOMIC DNA]</scope>
    <source>
        <strain evidence="10 11">DSM 23399</strain>
    </source>
</reference>
<dbReference type="STRING" id="237018.SAMN04489723_11943"/>
<gene>
    <name evidence="10" type="ORF">SAMN04489723_11943</name>
</gene>
<evidence type="ECO:0000313" key="10">
    <source>
        <dbReference type="EMBL" id="SFB55134.1"/>
    </source>
</evidence>
<dbReference type="InterPro" id="IPR047272">
    <property type="entry name" value="S49_SppA_C"/>
</dbReference>
<dbReference type="OrthoDB" id="9764363at2"/>
<keyword evidence="8" id="KW-1133">Transmembrane helix</keyword>
<evidence type="ECO:0000256" key="1">
    <source>
        <dbReference type="ARBA" id="ARBA00004370"/>
    </source>
</evidence>
<protein>
    <submittedName>
        <fullName evidence="10">Protease-4</fullName>
    </submittedName>
</protein>
<proteinExistence type="inferred from homology"/>
<dbReference type="PANTHER" id="PTHR33209">
    <property type="entry name" value="PROTEASE 4"/>
    <property type="match status" value="1"/>
</dbReference>
<dbReference type="Pfam" id="PF01343">
    <property type="entry name" value="Peptidase_S49"/>
    <property type="match status" value="2"/>
</dbReference>
<dbReference type="CDD" id="cd07018">
    <property type="entry name" value="S49_SppA_67K_type"/>
    <property type="match status" value="1"/>
</dbReference>
<dbReference type="PIRSF" id="PIRSF001217">
    <property type="entry name" value="Protease_4_SppA"/>
    <property type="match status" value="1"/>
</dbReference>
<keyword evidence="4" id="KW-0378">Hydrolase</keyword>
<dbReference type="SUPFAM" id="SSF52096">
    <property type="entry name" value="ClpP/crotonase"/>
    <property type="match status" value="2"/>
</dbReference>
<dbReference type="InterPro" id="IPR029045">
    <property type="entry name" value="ClpP/crotonase-like_dom_sf"/>
</dbReference>
<sequence>MKFLGNVLAVIVGLFVFSILSVLLMLGLIGIVASSSGSEEVTVSENSVLHLDLNGRTIVERTSEDDLDLSIFGNPFGQEMTAGLINLKKAIGAAKTNDNIKGIYLNTGLIMAGQANLLELREALVDFKTSGKFIVAYDEAYTEGGYYIASVADEIYLNPLGGIDFNGFSSEGIFFKGLFEKVGVKPEIFRVGEFKSAVEPFILEKNSPEARLQTQSFLDDMNQFALHGVSESRGIAYDSLKKINDLMLVRKPQDAVTYGLATELLYLDQVLSKLKDKLGIDEDDDIKTINATDLNKTTKSKNITSSNRIAVIIAEGEIVGGNAEGVISSDKFAKEIRKARKDDNIKAIVLRVNSPGGSVVASEVIWREMAEAKKVKPVYVSMGEVAASGGYYISAPADTIVAQPNTITGSIGIFGMMFNAQELLNDKLGITTDVVKTGELSDFMNPTRPMTEVERSIIQNSVEDGYETFISRVSEGRGMSPEAVKEVASGRVWTGNQAKERGLVDVLGGLNTTIEIAAARIGAMDDYRVVYYPTKKPWFETIMEDLGNSVQVKILKSELGSNYTLYKQVEKLKTYQGVQVRMPQEIIIK</sequence>
<feature type="domain" description="Peptidase S49" evidence="9">
    <location>
        <begin position="127"/>
        <end position="279"/>
    </location>
</feature>
<feature type="active site" description="Proton donor/acceptor" evidence="7">
    <location>
        <position position="195"/>
    </location>
</feature>
<keyword evidence="5" id="KW-0720">Serine protease</keyword>
<dbReference type="AlphaFoldDB" id="A0A1I1BXI8"/>
<dbReference type="GO" id="GO:0006465">
    <property type="term" value="P:signal peptide processing"/>
    <property type="evidence" value="ECO:0007669"/>
    <property type="project" value="InterPro"/>
</dbReference>
<feature type="active site" description="Nucleophile" evidence="7">
    <location>
        <position position="388"/>
    </location>
</feature>